<comment type="pathway">
    <text evidence="1">Lipid metabolism.</text>
</comment>
<dbReference type="EMBL" id="JBIGHZ010000001">
    <property type="protein sequence ID" value="MFG6446965.1"/>
    <property type="molecule type" value="Genomic_DNA"/>
</dbReference>
<reference evidence="9 10" key="1">
    <citation type="submission" date="2024-08" db="EMBL/GenBank/DDBJ databases">
        <authorList>
            <person name="Lu H."/>
        </authorList>
    </citation>
    <scope>NUCLEOTIDE SEQUENCE [LARGE SCALE GENOMIC DNA]</scope>
    <source>
        <strain evidence="9 10">BYS180W</strain>
    </source>
</reference>
<accession>A0ABW7FRU5</accession>
<evidence type="ECO:0000259" key="8">
    <source>
        <dbReference type="Pfam" id="PF02803"/>
    </source>
</evidence>
<dbReference type="PROSITE" id="PS00737">
    <property type="entry name" value="THIOLASE_2"/>
    <property type="match status" value="1"/>
</dbReference>
<dbReference type="InterPro" id="IPR020615">
    <property type="entry name" value="Thiolase_acyl_enz_int_AS"/>
</dbReference>
<evidence type="ECO:0000256" key="3">
    <source>
        <dbReference type="ARBA" id="ARBA00022679"/>
    </source>
</evidence>
<organism evidence="9 10">
    <name type="scientific">Roseateles rivi</name>
    <dbReference type="NCBI Taxonomy" id="3299028"/>
    <lineage>
        <taxon>Bacteria</taxon>
        <taxon>Pseudomonadati</taxon>
        <taxon>Pseudomonadota</taxon>
        <taxon>Betaproteobacteria</taxon>
        <taxon>Burkholderiales</taxon>
        <taxon>Sphaerotilaceae</taxon>
        <taxon>Roseateles</taxon>
    </lineage>
</organism>
<evidence type="ECO:0000256" key="1">
    <source>
        <dbReference type="ARBA" id="ARBA00005189"/>
    </source>
</evidence>
<dbReference type="Pfam" id="PF00108">
    <property type="entry name" value="Thiolase_N"/>
    <property type="match status" value="1"/>
</dbReference>
<dbReference type="PROSITE" id="PS00099">
    <property type="entry name" value="THIOLASE_3"/>
    <property type="match status" value="1"/>
</dbReference>
<comment type="caution">
    <text evidence="9">The sequence shown here is derived from an EMBL/GenBank/DDBJ whole genome shotgun (WGS) entry which is preliminary data.</text>
</comment>
<keyword evidence="4 6" id="KW-0012">Acyltransferase</keyword>
<name>A0ABW7FRU5_9BURK</name>
<feature type="domain" description="Thiolase C-terminal" evidence="8">
    <location>
        <begin position="286"/>
        <end position="413"/>
    </location>
</feature>
<dbReference type="SUPFAM" id="SSF53901">
    <property type="entry name" value="Thiolase-like"/>
    <property type="match status" value="2"/>
</dbReference>
<evidence type="ECO:0000313" key="10">
    <source>
        <dbReference type="Proteomes" id="UP001606099"/>
    </source>
</evidence>
<dbReference type="PROSITE" id="PS00098">
    <property type="entry name" value="THIOLASE_1"/>
    <property type="match status" value="1"/>
</dbReference>
<feature type="domain" description="Thiolase N-terminal" evidence="7">
    <location>
        <begin position="9"/>
        <end position="279"/>
    </location>
</feature>
<dbReference type="CDD" id="cd00751">
    <property type="entry name" value="thiolase"/>
    <property type="match status" value="1"/>
</dbReference>
<evidence type="ECO:0000256" key="2">
    <source>
        <dbReference type="ARBA" id="ARBA00010982"/>
    </source>
</evidence>
<dbReference type="InterPro" id="IPR020616">
    <property type="entry name" value="Thiolase_N"/>
</dbReference>
<dbReference type="PIRSF" id="PIRSF000429">
    <property type="entry name" value="Ac-CoA_Ac_transf"/>
    <property type="match status" value="1"/>
</dbReference>
<dbReference type="Gene3D" id="3.40.47.10">
    <property type="match status" value="1"/>
</dbReference>
<dbReference type="InterPro" id="IPR016039">
    <property type="entry name" value="Thiolase-like"/>
</dbReference>
<dbReference type="GO" id="GO:0003988">
    <property type="term" value="F:acetyl-CoA C-acyltransferase activity"/>
    <property type="evidence" value="ECO:0007669"/>
    <property type="project" value="UniProtKB-EC"/>
</dbReference>
<dbReference type="EC" id="2.3.1.16" evidence="5"/>
<dbReference type="PANTHER" id="PTHR43853">
    <property type="entry name" value="3-KETOACYL-COA THIOLASE, PEROXISOMAL"/>
    <property type="match status" value="1"/>
</dbReference>
<dbReference type="InterPro" id="IPR020613">
    <property type="entry name" value="Thiolase_CS"/>
</dbReference>
<dbReference type="PANTHER" id="PTHR43853:SF21">
    <property type="entry name" value="STEROID 3-KETOACYL-COA THIOLASE"/>
    <property type="match status" value="1"/>
</dbReference>
<dbReference type="Proteomes" id="UP001606099">
    <property type="component" value="Unassembled WGS sequence"/>
</dbReference>
<gene>
    <name evidence="9" type="ORF">ACG0Z6_01770</name>
</gene>
<dbReference type="InterPro" id="IPR020610">
    <property type="entry name" value="Thiolase_AS"/>
</dbReference>
<dbReference type="RefSeq" id="WP_394458281.1">
    <property type="nucleotide sequence ID" value="NZ_JBIGHZ010000001.1"/>
</dbReference>
<protein>
    <recommendedName>
        <fullName evidence="5">acetyl-CoA C-acyltransferase</fullName>
        <ecNumber evidence="5">2.3.1.16</ecNumber>
    </recommendedName>
</protein>
<keyword evidence="3 6" id="KW-0808">Transferase</keyword>
<proteinExistence type="inferred from homology"/>
<dbReference type="NCBIfam" id="TIGR01930">
    <property type="entry name" value="AcCoA-C-Actrans"/>
    <property type="match status" value="1"/>
</dbReference>
<evidence type="ECO:0000256" key="5">
    <source>
        <dbReference type="ARBA" id="ARBA00024073"/>
    </source>
</evidence>
<comment type="similarity">
    <text evidence="2 6">Belongs to the thiolase-like superfamily. Thiolase family.</text>
</comment>
<evidence type="ECO:0000313" key="9">
    <source>
        <dbReference type="EMBL" id="MFG6446965.1"/>
    </source>
</evidence>
<dbReference type="InterPro" id="IPR050215">
    <property type="entry name" value="Thiolase-like_sf_Thiolase"/>
</dbReference>
<dbReference type="NCBIfam" id="NF006553">
    <property type="entry name" value="PRK09052.1"/>
    <property type="match status" value="1"/>
</dbReference>
<evidence type="ECO:0000256" key="6">
    <source>
        <dbReference type="RuleBase" id="RU003557"/>
    </source>
</evidence>
<sequence length="414" mass="42862">MSKQVQEAYICAATRLPIGKSGRGYYRNTRPDEMLVRAIQSALAQVPGLDPAAIEDAIIGCSFPEGEQGMNIARAGAVLAGLPHSVGGVTVNRYCASGLTALQMAADRIRVGEAEVLIAGGVESMSMVPMGGNKPSLSPSIFTQDANVGIAYGMGLTAEKVAQQWQISREAQDAFALESHRRALAAIEAGHFKDEITPFDVIDRQPDLATGEVKLRTRTVDVDEGPRRDTSLEGLAKLRPVFAAAKDPTGKATGLGTVTAGNSSQTSDGAGALIVASESAVKRFGLTPLARFVSFAVRGVPPEIMGIGPIEAIPAALRLAGIKASDLGWVELNEAFAAQALAVLNDLDAKGIAIDRARVNPNGGAIALGHPLGATGAIRAASVVHGLRRTGARWGMVSMCVGAGQGAAGILERV</sequence>
<evidence type="ECO:0000256" key="4">
    <source>
        <dbReference type="ARBA" id="ARBA00023315"/>
    </source>
</evidence>
<keyword evidence="10" id="KW-1185">Reference proteome</keyword>
<dbReference type="InterPro" id="IPR020617">
    <property type="entry name" value="Thiolase_C"/>
</dbReference>
<evidence type="ECO:0000259" key="7">
    <source>
        <dbReference type="Pfam" id="PF00108"/>
    </source>
</evidence>
<dbReference type="InterPro" id="IPR002155">
    <property type="entry name" value="Thiolase"/>
</dbReference>
<dbReference type="Pfam" id="PF02803">
    <property type="entry name" value="Thiolase_C"/>
    <property type="match status" value="1"/>
</dbReference>